<gene>
    <name evidence="7" type="ORF">AOC03_00395</name>
</gene>
<protein>
    <recommendedName>
        <fullName evidence="9">LemA family protein</fullName>
    </recommendedName>
</protein>
<evidence type="ECO:0008006" key="9">
    <source>
        <dbReference type="Google" id="ProtNLM"/>
    </source>
</evidence>
<dbReference type="RefSeq" id="WP_062533090.1">
    <property type="nucleotide sequence ID" value="NZ_CP012678.1"/>
</dbReference>
<dbReference type="AlphaFoldDB" id="A0A0M4U318"/>
<evidence type="ECO:0000313" key="7">
    <source>
        <dbReference type="EMBL" id="ALF58694.1"/>
    </source>
</evidence>
<comment type="similarity">
    <text evidence="2">Belongs to the LemA family.</text>
</comment>
<sequence>MKTFVWLFIAVTMLVIVVGVTIFNQLVRGRNQAKNGFAQIDVQLKRRHDLIPNLVETAKRYLAHEEETLTRVISARNRAQNLQDSSKHQPESLEHMALFAQAEGMLSKALGQFYAVVEAYPELKADSLIKELMDELTNTENRIGFARQHYNDSVMFYNNNREVFPNNLVSTTFGFRPLSPLVFADKAMISQAPKVNFNQ</sequence>
<name>A0A0M4U318_9GAMM</name>
<dbReference type="PANTHER" id="PTHR34478:SF1">
    <property type="entry name" value="PROTEIN LEMA"/>
    <property type="match status" value="1"/>
</dbReference>
<evidence type="ECO:0000313" key="8">
    <source>
        <dbReference type="Proteomes" id="UP000059847"/>
    </source>
</evidence>
<evidence type="ECO:0000256" key="5">
    <source>
        <dbReference type="ARBA" id="ARBA00023136"/>
    </source>
</evidence>
<evidence type="ECO:0000256" key="2">
    <source>
        <dbReference type="ARBA" id="ARBA00008854"/>
    </source>
</evidence>
<evidence type="ECO:0000256" key="4">
    <source>
        <dbReference type="ARBA" id="ARBA00022989"/>
    </source>
</evidence>
<accession>A0A0M4U318</accession>
<comment type="subcellular location">
    <subcellularLocation>
        <location evidence="1">Membrane</location>
        <topology evidence="1">Single-pass membrane protein</topology>
    </subcellularLocation>
</comment>
<evidence type="ECO:0000256" key="6">
    <source>
        <dbReference type="SAM" id="Phobius"/>
    </source>
</evidence>
<evidence type="ECO:0000256" key="3">
    <source>
        <dbReference type="ARBA" id="ARBA00022692"/>
    </source>
</evidence>
<dbReference type="EMBL" id="CP012678">
    <property type="protein sequence ID" value="ALF58694.1"/>
    <property type="molecule type" value="Genomic_DNA"/>
</dbReference>
<organism evidence="7 8">
    <name type="scientific">Psychrobacter urativorans</name>
    <dbReference type="NCBI Taxonomy" id="45610"/>
    <lineage>
        <taxon>Bacteria</taxon>
        <taxon>Pseudomonadati</taxon>
        <taxon>Pseudomonadota</taxon>
        <taxon>Gammaproteobacteria</taxon>
        <taxon>Moraxellales</taxon>
        <taxon>Moraxellaceae</taxon>
        <taxon>Psychrobacter</taxon>
    </lineage>
</organism>
<dbReference type="KEGG" id="pur:AOC03_00395"/>
<dbReference type="PANTHER" id="PTHR34478">
    <property type="entry name" value="PROTEIN LEMA"/>
    <property type="match status" value="1"/>
</dbReference>
<dbReference type="Proteomes" id="UP000059847">
    <property type="component" value="Chromosome"/>
</dbReference>
<proteinExistence type="inferred from homology"/>
<dbReference type="SUPFAM" id="SSF140478">
    <property type="entry name" value="LemA-like"/>
    <property type="match status" value="1"/>
</dbReference>
<dbReference type="Pfam" id="PF04011">
    <property type="entry name" value="LemA"/>
    <property type="match status" value="1"/>
</dbReference>
<dbReference type="Gene3D" id="1.20.1440.20">
    <property type="entry name" value="LemA-like domain"/>
    <property type="match status" value="1"/>
</dbReference>
<dbReference type="GO" id="GO:0016020">
    <property type="term" value="C:membrane"/>
    <property type="evidence" value="ECO:0007669"/>
    <property type="project" value="UniProtKB-SubCell"/>
</dbReference>
<keyword evidence="5 6" id="KW-0472">Membrane</keyword>
<evidence type="ECO:0000256" key="1">
    <source>
        <dbReference type="ARBA" id="ARBA00004167"/>
    </source>
</evidence>
<dbReference type="STRING" id="45610.AOC03_00395"/>
<reference evidence="7 8" key="1">
    <citation type="submission" date="2015-09" db="EMBL/GenBank/DDBJ databases">
        <title>Complete genome of Psychrobacter urativorans R10.10B.</title>
        <authorList>
            <person name="See-Too W.S."/>
            <person name="Chan K.G."/>
        </authorList>
    </citation>
    <scope>NUCLEOTIDE SEQUENCE [LARGE SCALE GENOMIC DNA]</scope>
    <source>
        <strain evidence="7 8">R10.10B</strain>
    </source>
</reference>
<feature type="transmembrane region" description="Helical" evidence="6">
    <location>
        <begin position="6"/>
        <end position="27"/>
    </location>
</feature>
<dbReference type="InterPro" id="IPR007156">
    <property type="entry name" value="MamQ_LemA"/>
</dbReference>
<keyword evidence="8" id="KW-1185">Reference proteome</keyword>
<dbReference type="OrthoDB" id="9804152at2"/>
<keyword evidence="4 6" id="KW-1133">Transmembrane helix</keyword>
<keyword evidence="3 6" id="KW-0812">Transmembrane</keyword>
<dbReference type="InterPro" id="IPR023353">
    <property type="entry name" value="LemA-like_dom_sf"/>
</dbReference>